<evidence type="ECO:0000313" key="2">
    <source>
        <dbReference type="Proteomes" id="UP001515480"/>
    </source>
</evidence>
<dbReference type="Proteomes" id="UP001515480">
    <property type="component" value="Unassembled WGS sequence"/>
</dbReference>
<organism evidence="1 2">
    <name type="scientific">Prymnesium parvum</name>
    <name type="common">Toxic golden alga</name>
    <dbReference type="NCBI Taxonomy" id="97485"/>
    <lineage>
        <taxon>Eukaryota</taxon>
        <taxon>Haptista</taxon>
        <taxon>Haptophyta</taxon>
        <taxon>Prymnesiophyceae</taxon>
        <taxon>Prymnesiales</taxon>
        <taxon>Prymnesiaceae</taxon>
        <taxon>Prymnesium</taxon>
    </lineage>
</organism>
<name>A0AB34J111_PRYPA</name>
<accession>A0AB34J111</accession>
<sequence>MVLLNSPSTSRHHVGRALALVAGIAVLASVSYVRRQSALGQQYIPSLTPNEKCMDTGNIYTHSERYRQTDRSVWGDFSFTSSHYRQDPVDSWAMEGLFFSSTTEGAVTVCTTEWTDADGHQATHYLTKVGPFTIMPGKRIELVVLPAGPMLSSDSAAFMTQVSKLLRFDNGVVAGQPPIHYHHLTMYTAGVPDTPISRFSGSTVNSKPSWSASGLFFGPNNLANSPPCAGKVKCLMQSMSRGFGYMKTSRMDYWEWGWADNIGMEPVNVTFEFARTWVVTPRVQDTYQPVFLLKLYSSKEESPFLVPANSDHIVYATFYMPGNGFVLYSGSHLHAGLPTELWVFDRPANEIIPASVTSISNESTVLPATVNGFSRSAVEEKIILPNQQFLRCKYESRVVVINGIEYPENAKLASANSCNGWTFKKGQALTLFAYMSSLPTPFHMHVEFEVGMVFDEATYTPVSGTTN</sequence>
<reference evidence="1 2" key="1">
    <citation type="journal article" date="2024" name="Science">
        <title>Giant polyketide synthase enzymes in the biosynthesis of giant marine polyether toxins.</title>
        <authorList>
            <person name="Fallon T.R."/>
            <person name="Shende V.V."/>
            <person name="Wierzbicki I.H."/>
            <person name="Pendleton A.L."/>
            <person name="Watervoot N.F."/>
            <person name="Auber R.P."/>
            <person name="Gonzalez D.J."/>
            <person name="Wisecaver J.H."/>
            <person name="Moore B.S."/>
        </authorList>
    </citation>
    <scope>NUCLEOTIDE SEQUENCE [LARGE SCALE GENOMIC DNA]</scope>
    <source>
        <strain evidence="1 2">12B1</strain>
    </source>
</reference>
<dbReference type="AlphaFoldDB" id="A0AB34J111"/>
<keyword evidence="2" id="KW-1185">Reference proteome</keyword>
<gene>
    <name evidence="1" type="ORF">AB1Y20_006570</name>
</gene>
<protein>
    <recommendedName>
        <fullName evidence="3">Amine oxidase</fullName>
    </recommendedName>
</protein>
<comment type="caution">
    <text evidence="1">The sequence shown here is derived from an EMBL/GenBank/DDBJ whole genome shotgun (WGS) entry which is preliminary data.</text>
</comment>
<evidence type="ECO:0008006" key="3">
    <source>
        <dbReference type="Google" id="ProtNLM"/>
    </source>
</evidence>
<dbReference type="EMBL" id="JBGBPQ010000015">
    <property type="protein sequence ID" value="KAL1510246.1"/>
    <property type="molecule type" value="Genomic_DNA"/>
</dbReference>
<evidence type="ECO:0000313" key="1">
    <source>
        <dbReference type="EMBL" id="KAL1510246.1"/>
    </source>
</evidence>
<proteinExistence type="predicted"/>